<dbReference type="Proteomes" id="UP000681162">
    <property type="component" value="Unassembled WGS sequence"/>
</dbReference>
<dbReference type="EMBL" id="BORR01000028">
    <property type="protein sequence ID" value="GIO39854.1"/>
    <property type="molecule type" value="Genomic_DNA"/>
</dbReference>
<dbReference type="Gene3D" id="3.40.190.10">
    <property type="entry name" value="Periplasmic binding protein-like II"/>
    <property type="match status" value="2"/>
</dbReference>
<dbReference type="PROSITE" id="PS51257">
    <property type="entry name" value="PROKAR_LIPOPROTEIN"/>
    <property type="match status" value="1"/>
</dbReference>
<dbReference type="AlphaFoldDB" id="A0A919XXH7"/>
<evidence type="ECO:0000313" key="3">
    <source>
        <dbReference type="Proteomes" id="UP000681162"/>
    </source>
</evidence>
<proteinExistence type="predicted"/>
<dbReference type="InterPro" id="IPR006059">
    <property type="entry name" value="SBP"/>
</dbReference>
<feature type="signal peptide" evidence="1">
    <location>
        <begin position="1"/>
        <end position="22"/>
    </location>
</feature>
<dbReference type="InterPro" id="IPR050490">
    <property type="entry name" value="Bact_solute-bd_prot1"/>
</dbReference>
<dbReference type="PANTHER" id="PTHR43649:SF12">
    <property type="entry name" value="DIACETYLCHITOBIOSE BINDING PROTEIN DASA"/>
    <property type="match status" value="1"/>
</dbReference>
<evidence type="ECO:0000313" key="2">
    <source>
        <dbReference type="EMBL" id="GIO39854.1"/>
    </source>
</evidence>
<dbReference type="Pfam" id="PF01547">
    <property type="entry name" value="SBP_bac_1"/>
    <property type="match status" value="1"/>
</dbReference>
<dbReference type="SUPFAM" id="SSF53850">
    <property type="entry name" value="Periplasmic binding protein-like II"/>
    <property type="match status" value="1"/>
</dbReference>
<accession>A0A919XXH7</accession>
<dbReference type="PANTHER" id="PTHR43649">
    <property type="entry name" value="ARABINOSE-BINDING PROTEIN-RELATED"/>
    <property type="match status" value="1"/>
</dbReference>
<evidence type="ECO:0000256" key="1">
    <source>
        <dbReference type="SAM" id="SignalP"/>
    </source>
</evidence>
<gene>
    <name evidence="2" type="ORF">J41TS12_47150</name>
</gene>
<keyword evidence="3" id="KW-1185">Reference proteome</keyword>
<dbReference type="RefSeq" id="WP_212943556.1">
    <property type="nucleotide sequence ID" value="NZ_BORR01000028.1"/>
</dbReference>
<organism evidence="2 3">
    <name type="scientific">Paenibacillus antibioticophila</name>
    <dbReference type="NCBI Taxonomy" id="1274374"/>
    <lineage>
        <taxon>Bacteria</taxon>
        <taxon>Bacillati</taxon>
        <taxon>Bacillota</taxon>
        <taxon>Bacilli</taxon>
        <taxon>Bacillales</taxon>
        <taxon>Paenibacillaceae</taxon>
        <taxon>Paenibacillus</taxon>
    </lineage>
</organism>
<name>A0A919XXH7_9BACL</name>
<comment type="caution">
    <text evidence="2">The sequence shown here is derived from an EMBL/GenBank/DDBJ whole genome shotgun (WGS) entry which is preliminary data.</text>
</comment>
<feature type="chain" id="PRO_5039248041" evidence="1">
    <location>
        <begin position="23"/>
        <end position="543"/>
    </location>
</feature>
<protein>
    <submittedName>
        <fullName evidence="2">Sugar ABC transporter substrate-binding protein</fullName>
    </submittedName>
</protein>
<sequence length="543" mass="59803">MKMRNKSVLLIATTMLITLVLAACGTGNNKSAAGDKSANGDKSGADRSTITVTLYDRGNVPPAAGTVDDNIWTKWINEHSPVGVDFIPFPRSEQVQKLNLLFASGDAPDLIMEYDGNFLNQLYGQKQLLKLDDLIANHSTTYKKMTEEFPQLLTLGQMDDGGTYLVGRILGMKTNDYMLIRKDWLDKLKLEMPTTTEQLYEVAKAFREQDPDGNGEKDTFGINMGGNNAESVINAMFNNGGRFVQDGQLVNPTVGEQAKAAADFQKRLFEEGIVDKDFLTDKTGEVAKQTWVNGKLGIYLSSSGIDNALLLEAYKSLLKNDPGAVIEPVPLPEGQFGAFNPKYKSPVQMTGAINANAKDPEAVMQYIDFLVNQDTAMTLKNGIEGVHYNKDADGVAIPIDAEKNKAELVGMLDFNMLSFIGTLPEKEQAEVKLNLDIPEEKAFSELIDASHAAFLNPDRPYAHPIINWPGLPSDLQVIAKNTETIGDIWRKSIVSGDKYTTDQALADVQALWNSAGGTKIDEYFSNWLKEKADKVLYISDFQQ</sequence>
<keyword evidence="1" id="KW-0732">Signal</keyword>
<reference evidence="2 3" key="1">
    <citation type="submission" date="2021-03" db="EMBL/GenBank/DDBJ databases">
        <title>Antimicrobial resistance genes in bacteria isolated from Japanese honey, and their potential for conferring macrolide and lincosamide resistance in the American foulbrood pathogen Paenibacillus larvae.</title>
        <authorList>
            <person name="Okamoto M."/>
            <person name="Kumagai M."/>
            <person name="Kanamori H."/>
            <person name="Takamatsu D."/>
        </authorList>
    </citation>
    <scope>NUCLEOTIDE SEQUENCE [LARGE SCALE GENOMIC DNA]</scope>
    <source>
        <strain evidence="2 3">J41TS12</strain>
    </source>
</reference>